<dbReference type="RefSeq" id="WP_144324569.1">
    <property type="nucleotide sequence ID" value="NZ_PDXQ01000001.1"/>
</dbReference>
<dbReference type="Proteomes" id="UP000316316">
    <property type="component" value="Unassembled WGS sequence"/>
</dbReference>
<name>A0A8B5W200_ENTAV</name>
<comment type="caution">
    <text evidence="1">The sequence shown here is derived from an EMBL/GenBank/DDBJ whole genome shotgun (WGS) entry which is preliminary data.</text>
</comment>
<dbReference type="EMBL" id="PDXQ01000001">
    <property type="protein sequence ID" value="TRZ33276.1"/>
    <property type="molecule type" value="Genomic_DNA"/>
</dbReference>
<dbReference type="AlphaFoldDB" id="A0A8B5W200"/>
<evidence type="ECO:0000313" key="1">
    <source>
        <dbReference type="EMBL" id="TRZ33276.1"/>
    </source>
</evidence>
<sequence>MIERRTKGLKVGDTMYSYDGMWFPFESIKAYLEYDPSATSVLKGKIKCFEVEGISDEDTAYFDRIEDYQGRRPHFIVDSVELVKVKNELKVK</sequence>
<proteinExistence type="predicted"/>
<organism evidence="1 2">
    <name type="scientific">Enterococcus avium</name>
    <name type="common">Streptococcus avium</name>
    <dbReference type="NCBI Taxonomy" id="33945"/>
    <lineage>
        <taxon>Bacteria</taxon>
        <taxon>Bacillati</taxon>
        <taxon>Bacillota</taxon>
        <taxon>Bacilli</taxon>
        <taxon>Lactobacillales</taxon>
        <taxon>Enterococcaceae</taxon>
        <taxon>Enterococcus</taxon>
    </lineage>
</organism>
<gene>
    <name evidence="1" type="ORF">AUF17_03960</name>
</gene>
<reference evidence="1 2" key="1">
    <citation type="submission" date="2017-10" db="EMBL/GenBank/DDBJ databases">
        <title>FDA dAtabase for Regulatory Grade micrObial Sequences (FDA-ARGOS): Supporting development and validation of Infectious Disease Dx tests.</title>
        <authorList>
            <person name="Campos J."/>
            <person name="Goldberg B."/>
            <person name="Tallon L.J."/>
            <person name="Sadzewicz L."/>
            <person name="Sengamalay N."/>
            <person name="Ott S."/>
            <person name="Godinez A."/>
            <person name="Nagaraj S."/>
            <person name="Vyas G."/>
            <person name="Aluvathingal J."/>
            <person name="Nadendla S."/>
            <person name="Geyer C."/>
            <person name="Nandy P."/>
            <person name="Hobson J."/>
            <person name="Sichtig H."/>
        </authorList>
    </citation>
    <scope>NUCLEOTIDE SEQUENCE [LARGE SCALE GENOMIC DNA]</scope>
    <source>
        <strain evidence="1 2">FDAARGOS_185</strain>
    </source>
</reference>
<evidence type="ECO:0000313" key="2">
    <source>
        <dbReference type="Proteomes" id="UP000316316"/>
    </source>
</evidence>
<protein>
    <submittedName>
        <fullName evidence="1">Uncharacterized protein</fullName>
    </submittedName>
</protein>
<accession>A0A8B5W200</accession>